<proteinExistence type="predicted"/>
<name>A0A7I9VJU1_9BACT</name>
<reference evidence="2" key="1">
    <citation type="journal article" date="2020" name="Appl. Environ. Microbiol.">
        <title>Diazotrophic Anaeromyxobacter Isolates from Soils.</title>
        <authorList>
            <person name="Masuda Y."/>
            <person name="Yamanaka H."/>
            <person name="Xu Z.X."/>
            <person name="Shiratori Y."/>
            <person name="Aono T."/>
            <person name="Amachi S."/>
            <person name="Senoo K."/>
            <person name="Itoh H."/>
        </authorList>
    </citation>
    <scope>NUCLEOTIDE SEQUENCE [LARGE SCALE GENOMIC DNA]</scope>
    <source>
        <strain evidence="2">R267</strain>
    </source>
</reference>
<dbReference type="Pfam" id="PF07813">
    <property type="entry name" value="LTXXQ"/>
    <property type="match status" value="1"/>
</dbReference>
<dbReference type="InterPro" id="IPR012899">
    <property type="entry name" value="LTXXQ"/>
</dbReference>
<comment type="caution">
    <text evidence="1">The sequence shown here is derived from an EMBL/GenBank/DDBJ whole genome shotgun (WGS) entry which is preliminary data.</text>
</comment>
<dbReference type="EMBL" id="BJTG01000003">
    <property type="protein sequence ID" value="GEJ56635.1"/>
    <property type="molecule type" value="Genomic_DNA"/>
</dbReference>
<dbReference type="AlphaFoldDB" id="A0A7I9VJU1"/>
<evidence type="ECO:0008006" key="3">
    <source>
        <dbReference type="Google" id="ProtNLM"/>
    </source>
</evidence>
<gene>
    <name evidence="1" type="ORF">AMYX_13760</name>
</gene>
<keyword evidence="2" id="KW-1185">Reference proteome</keyword>
<evidence type="ECO:0000313" key="1">
    <source>
        <dbReference type="EMBL" id="GEJ56635.1"/>
    </source>
</evidence>
<accession>A0A7I9VJU1</accession>
<dbReference type="Proteomes" id="UP000503640">
    <property type="component" value="Unassembled WGS sequence"/>
</dbReference>
<dbReference type="Gene3D" id="1.20.120.1490">
    <property type="match status" value="1"/>
</dbReference>
<sequence length="152" mass="16597">MFPHTMGRWWFAHKRGCGPPFMHGGHGSGMHGGGGGDDGGGFGVRRPLRFLAYRLSLDDRQTAEVARILDELKTERAQVSVDERRTVSAFADVLEAETLDAAKLDEAAAARVRSSERLKNAAVTALKGIHAVLDPEQRKQFAFLIRTGAVQL</sequence>
<protein>
    <recommendedName>
        <fullName evidence="3">Periplasmic heavy metal sensor</fullName>
    </recommendedName>
</protein>
<organism evidence="1 2">
    <name type="scientific">Anaeromyxobacter diazotrophicus</name>
    <dbReference type="NCBI Taxonomy" id="2590199"/>
    <lineage>
        <taxon>Bacteria</taxon>
        <taxon>Pseudomonadati</taxon>
        <taxon>Myxococcota</taxon>
        <taxon>Myxococcia</taxon>
        <taxon>Myxococcales</taxon>
        <taxon>Cystobacterineae</taxon>
        <taxon>Anaeromyxobacteraceae</taxon>
        <taxon>Anaeromyxobacter</taxon>
    </lineage>
</organism>
<evidence type="ECO:0000313" key="2">
    <source>
        <dbReference type="Proteomes" id="UP000503640"/>
    </source>
</evidence>